<dbReference type="GO" id="GO:0004099">
    <property type="term" value="F:chitin deacetylase activity"/>
    <property type="evidence" value="ECO:0007669"/>
    <property type="project" value="UniProtKB-ARBA"/>
</dbReference>
<protein>
    <recommendedName>
        <fullName evidence="3">NodB homology domain-containing protein</fullName>
    </recommendedName>
</protein>
<dbReference type="PROSITE" id="PS51677">
    <property type="entry name" value="NODB"/>
    <property type="match status" value="1"/>
</dbReference>
<dbReference type="AlphaFoldDB" id="A0A059F0A9"/>
<keyword evidence="1" id="KW-0479">Metal-binding</keyword>
<dbReference type="GO" id="GO:0016020">
    <property type="term" value="C:membrane"/>
    <property type="evidence" value="ECO:0007669"/>
    <property type="project" value="TreeGrafter"/>
</dbReference>
<evidence type="ECO:0000313" key="5">
    <source>
        <dbReference type="Proteomes" id="UP000030655"/>
    </source>
</evidence>
<reference evidence="5" key="1">
    <citation type="submission" date="2013-02" db="EMBL/GenBank/DDBJ databases">
        <authorList>
            <consortium name="The Broad Institute Genome Sequencing Platform"/>
            <person name="Cuomo C."/>
            <person name="Becnel J."/>
            <person name="Sanscrainte N."/>
            <person name="Walker B."/>
            <person name="Young S.K."/>
            <person name="Zeng Q."/>
            <person name="Gargeya S."/>
            <person name="Fitzgerald M."/>
            <person name="Haas B."/>
            <person name="Abouelleil A."/>
            <person name="Alvarado L."/>
            <person name="Arachchi H.M."/>
            <person name="Berlin A.M."/>
            <person name="Chapman S.B."/>
            <person name="Dewar J."/>
            <person name="Goldberg J."/>
            <person name="Griggs A."/>
            <person name="Gujja S."/>
            <person name="Hansen M."/>
            <person name="Howarth C."/>
            <person name="Imamovic A."/>
            <person name="Larimer J."/>
            <person name="McCowan C."/>
            <person name="Murphy C."/>
            <person name="Neiman D."/>
            <person name="Pearson M."/>
            <person name="Priest M."/>
            <person name="Roberts A."/>
            <person name="Saif S."/>
            <person name="Shea T."/>
            <person name="Sisk P."/>
            <person name="Sykes S."/>
            <person name="Wortman J."/>
            <person name="Nusbaum C."/>
            <person name="Birren B."/>
        </authorList>
    </citation>
    <scope>NUCLEOTIDE SEQUENCE [LARGE SCALE GENOMIC DNA]</scope>
    <source>
        <strain evidence="5">PRA339</strain>
    </source>
</reference>
<dbReference type="PANTHER" id="PTHR10587:SF133">
    <property type="entry name" value="CHITIN DEACETYLASE 1-RELATED"/>
    <property type="match status" value="1"/>
</dbReference>
<proteinExistence type="predicted"/>
<dbReference type="PANTHER" id="PTHR10587">
    <property type="entry name" value="GLYCOSYL TRANSFERASE-RELATED"/>
    <property type="match status" value="1"/>
</dbReference>
<reference evidence="4 5" key="2">
    <citation type="submission" date="2014-03" db="EMBL/GenBank/DDBJ databases">
        <title>The Genome Sequence of Anncaliia algerae insect isolate PRA339.</title>
        <authorList>
            <consortium name="The Broad Institute Genome Sequencing Platform"/>
            <consortium name="The Broad Institute Genome Sequencing Center for Infectious Disease"/>
            <person name="Cuomo C."/>
            <person name="Becnel J."/>
            <person name="Sanscrainte N."/>
            <person name="Walker B."/>
            <person name="Young S.K."/>
            <person name="Zeng Q."/>
            <person name="Gargeya S."/>
            <person name="Fitzgerald M."/>
            <person name="Haas B."/>
            <person name="Abouelleil A."/>
            <person name="Alvarado L."/>
            <person name="Arachchi H.M."/>
            <person name="Berlin A.M."/>
            <person name="Chapman S.B."/>
            <person name="Dewar J."/>
            <person name="Goldberg J."/>
            <person name="Griggs A."/>
            <person name="Gujja S."/>
            <person name="Hansen M."/>
            <person name="Howarth C."/>
            <person name="Imamovic A."/>
            <person name="Larimer J."/>
            <person name="McCowan C."/>
            <person name="Murphy C."/>
            <person name="Neiman D."/>
            <person name="Pearson M."/>
            <person name="Priest M."/>
            <person name="Roberts A."/>
            <person name="Saif S."/>
            <person name="Shea T."/>
            <person name="Sisk P."/>
            <person name="Sykes S."/>
            <person name="Wortman J."/>
            <person name="Nusbaum C."/>
            <person name="Birren B."/>
        </authorList>
    </citation>
    <scope>NUCLEOTIDE SEQUENCE [LARGE SCALE GENOMIC DNA]</scope>
    <source>
        <strain evidence="4 5">PRA339</strain>
    </source>
</reference>
<feature type="domain" description="NodB homology" evidence="3">
    <location>
        <begin position="1"/>
        <end position="172"/>
    </location>
</feature>
<name>A0A059F0A9_9MICR</name>
<organism evidence="4 5">
    <name type="scientific">Anncaliia algerae PRA339</name>
    <dbReference type="NCBI Taxonomy" id="1288291"/>
    <lineage>
        <taxon>Eukaryota</taxon>
        <taxon>Fungi</taxon>
        <taxon>Fungi incertae sedis</taxon>
        <taxon>Microsporidia</taxon>
        <taxon>Tubulinosematoidea</taxon>
        <taxon>Tubulinosematidae</taxon>
        <taxon>Anncaliia</taxon>
    </lineage>
</organism>
<dbReference type="InterPro" id="IPR011330">
    <property type="entry name" value="Glyco_hydro/deAcase_b/a-brl"/>
</dbReference>
<evidence type="ECO:0000256" key="1">
    <source>
        <dbReference type="ARBA" id="ARBA00022723"/>
    </source>
</evidence>
<dbReference type="Gene3D" id="3.20.20.370">
    <property type="entry name" value="Glycoside hydrolase/deacetylase"/>
    <property type="match status" value="1"/>
</dbReference>
<dbReference type="EMBL" id="KK365181">
    <property type="protein sequence ID" value="KCZ80434.1"/>
    <property type="molecule type" value="Genomic_DNA"/>
</dbReference>
<sequence length="216" mass="24826">TPMIMDELEELDCPVTFHFTVQNRARGNIKSLYKRALEQNHSVGLRVNPGRNYNSMSQDEIEEDIEAQIEALKDATGEDIKFARAPVEYGDVNTDVYNTFMKNNIVQTGYMYCLYDDATDPDEAINNYKKILSQANPKFDSFIFLLHDEKEKDFPLLSEMVEIGREKGFEFVTLDKCLSGYTPEEGTYEGRKKKKQKSSIEAFKTTTFALLTCLMM</sequence>
<feature type="non-terminal residue" evidence="4">
    <location>
        <position position="1"/>
    </location>
</feature>
<evidence type="ECO:0000256" key="2">
    <source>
        <dbReference type="ARBA" id="ARBA00022801"/>
    </source>
</evidence>
<dbReference type="VEuPathDB" id="MicrosporidiaDB:H312_02158"/>
<keyword evidence="5" id="KW-1185">Reference proteome</keyword>
<dbReference type="Proteomes" id="UP000030655">
    <property type="component" value="Unassembled WGS sequence"/>
</dbReference>
<dbReference type="HOGENOM" id="CLU_1082481_0_0_1"/>
<dbReference type="GO" id="GO:0005975">
    <property type="term" value="P:carbohydrate metabolic process"/>
    <property type="evidence" value="ECO:0007669"/>
    <property type="project" value="InterPro"/>
</dbReference>
<dbReference type="GO" id="GO:0046872">
    <property type="term" value="F:metal ion binding"/>
    <property type="evidence" value="ECO:0007669"/>
    <property type="project" value="UniProtKB-KW"/>
</dbReference>
<dbReference type="OrthoDB" id="407355at2759"/>
<dbReference type="Pfam" id="PF01522">
    <property type="entry name" value="Polysacc_deac_1"/>
    <property type="match status" value="1"/>
</dbReference>
<accession>A0A059F0A9</accession>
<gene>
    <name evidence="4" type="ORF">H312_02158</name>
</gene>
<dbReference type="CDD" id="cd10917">
    <property type="entry name" value="CE4_NodB_like_6s_7s"/>
    <property type="match status" value="1"/>
</dbReference>
<dbReference type="InterPro" id="IPR002509">
    <property type="entry name" value="NODB_dom"/>
</dbReference>
<dbReference type="SUPFAM" id="SSF88713">
    <property type="entry name" value="Glycoside hydrolase/deacetylase"/>
    <property type="match status" value="1"/>
</dbReference>
<evidence type="ECO:0000259" key="3">
    <source>
        <dbReference type="PROSITE" id="PS51677"/>
    </source>
</evidence>
<keyword evidence="2" id="KW-0378">Hydrolase</keyword>
<evidence type="ECO:0000313" key="4">
    <source>
        <dbReference type="EMBL" id="KCZ80434.1"/>
    </source>
</evidence>
<dbReference type="InterPro" id="IPR050248">
    <property type="entry name" value="Polysacc_deacetylase_ArnD"/>
</dbReference>
<dbReference type="STRING" id="1288291.A0A059F0A9"/>
<dbReference type="GO" id="GO:0009272">
    <property type="term" value="P:fungal-type cell wall biogenesis"/>
    <property type="evidence" value="ECO:0007669"/>
    <property type="project" value="UniProtKB-ARBA"/>
</dbReference>